<dbReference type="OrthoDB" id="3941538at2759"/>
<dbReference type="AlphaFoldDB" id="A0A9P3PJ07"/>
<accession>A0A9P3PJ07</accession>
<protein>
    <submittedName>
        <fullName evidence="3">Uncharacterized protein</fullName>
    </submittedName>
</protein>
<proteinExistence type="predicted"/>
<keyword evidence="2" id="KW-0812">Transmembrane</keyword>
<evidence type="ECO:0000313" key="4">
    <source>
        <dbReference type="Proteomes" id="UP001063166"/>
    </source>
</evidence>
<sequence>MNNDEYTPLLRADASNTSRSARESQLPPISPTVRRVGTLEPEQIHLENLVNHDGLNFQDHPTEVAFALTILLHLRKTRTKASVADDLYEHWLVRENHTRSREVLEEQISEIWASFLTEYRNIHDIETVLWSRFPLDEGGARAYRVADFLADCDAPPGLISHPVVTSSLEHAWNRGVSSQYPASPTSSWLLRYDTLATPRVTHLIEWTFHLIFLALLVHYVLYPVKPPHTTNGWLQYQYGAREAFLVLLPLSFAPRSRSLANVSSLLVSFAFVASLPCMPHPGTFPFALMQWAVILHPFGLHLPEVPSHLFLLQRSSSLPLAILVKQAVFGVVGPVLLFFLPLLLLATYSLSLALVDTFLSLSSTAASSVTVTVPPIETRFTFLSFLFIVNILLFTSIFVLAATNSLPRPSSEAWDRYSEGIGHSARRALARATASYVDPYTFPPPFNLLHIVLVSVPRAVARYFGFQIPGMELVDRMLWRATVGPFTAFVSLLFWRPARSRPRTSRSESALAS</sequence>
<dbReference type="Proteomes" id="UP001063166">
    <property type="component" value="Unassembled WGS sequence"/>
</dbReference>
<keyword evidence="2" id="KW-0472">Membrane</keyword>
<keyword evidence="2" id="KW-1133">Transmembrane helix</keyword>
<name>A0A9P3PJ07_LYOSH</name>
<evidence type="ECO:0000313" key="3">
    <source>
        <dbReference type="EMBL" id="GLB36333.1"/>
    </source>
</evidence>
<comment type="caution">
    <text evidence="3">The sequence shown here is derived from an EMBL/GenBank/DDBJ whole genome shotgun (WGS) entry which is preliminary data.</text>
</comment>
<evidence type="ECO:0000256" key="1">
    <source>
        <dbReference type="SAM" id="MobiDB-lite"/>
    </source>
</evidence>
<feature type="transmembrane region" description="Helical" evidence="2">
    <location>
        <begin position="380"/>
        <end position="402"/>
    </location>
</feature>
<feature type="transmembrane region" description="Helical" evidence="2">
    <location>
        <begin position="323"/>
        <end position="344"/>
    </location>
</feature>
<gene>
    <name evidence="3" type="ORF">LshimejAT787_0306210</name>
</gene>
<reference evidence="3" key="1">
    <citation type="submission" date="2022-07" db="EMBL/GenBank/DDBJ databases">
        <title>The genome of Lyophyllum shimeji provides insight into the initial evolution of ectomycorrhizal fungal genome.</title>
        <authorList>
            <person name="Kobayashi Y."/>
            <person name="Shibata T."/>
            <person name="Hirakawa H."/>
            <person name="Shigenobu S."/>
            <person name="Nishiyama T."/>
            <person name="Yamada A."/>
            <person name="Hasebe M."/>
            <person name="Kawaguchi M."/>
        </authorList>
    </citation>
    <scope>NUCLEOTIDE SEQUENCE</scope>
    <source>
        <strain evidence="3">AT787</strain>
    </source>
</reference>
<feature type="transmembrane region" description="Helical" evidence="2">
    <location>
        <begin position="203"/>
        <end position="221"/>
    </location>
</feature>
<feature type="region of interest" description="Disordered" evidence="1">
    <location>
        <begin position="1"/>
        <end position="29"/>
    </location>
</feature>
<organism evidence="3 4">
    <name type="scientific">Lyophyllum shimeji</name>
    <name type="common">Hon-shimeji</name>
    <name type="synonym">Tricholoma shimeji</name>
    <dbReference type="NCBI Taxonomy" id="47721"/>
    <lineage>
        <taxon>Eukaryota</taxon>
        <taxon>Fungi</taxon>
        <taxon>Dikarya</taxon>
        <taxon>Basidiomycota</taxon>
        <taxon>Agaricomycotina</taxon>
        <taxon>Agaricomycetes</taxon>
        <taxon>Agaricomycetidae</taxon>
        <taxon>Agaricales</taxon>
        <taxon>Tricholomatineae</taxon>
        <taxon>Lyophyllaceae</taxon>
        <taxon>Lyophyllum</taxon>
    </lineage>
</organism>
<evidence type="ECO:0000256" key="2">
    <source>
        <dbReference type="SAM" id="Phobius"/>
    </source>
</evidence>
<dbReference type="EMBL" id="BRPK01000003">
    <property type="protein sequence ID" value="GLB36333.1"/>
    <property type="molecule type" value="Genomic_DNA"/>
</dbReference>
<keyword evidence="4" id="KW-1185">Reference proteome</keyword>